<dbReference type="Pfam" id="PF12804">
    <property type="entry name" value="NTP_transf_3"/>
    <property type="match status" value="1"/>
</dbReference>
<evidence type="ECO:0000256" key="8">
    <source>
        <dbReference type="HAMAP-Rule" id="MF_00316"/>
    </source>
</evidence>
<feature type="binding site" evidence="8">
    <location>
        <begin position="14"/>
        <end position="16"/>
    </location>
    <ligand>
        <name>GTP</name>
        <dbReference type="ChEBI" id="CHEBI:37565"/>
    </ligand>
</feature>
<evidence type="ECO:0000256" key="1">
    <source>
        <dbReference type="ARBA" id="ARBA00022490"/>
    </source>
</evidence>
<dbReference type="PATRIC" id="fig|2340.3.peg.244"/>
<dbReference type="InterPro" id="IPR013482">
    <property type="entry name" value="Molybde_CF_guanTrfase"/>
</dbReference>
<dbReference type="SUPFAM" id="SSF53448">
    <property type="entry name" value="Nucleotide-diphospho-sugar transferases"/>
    <property type="match status" value="1"/>
</dbReference>
<keyword evidence="6 8" id="KW-0342">GTP-binding</keyword>
<evidence type="ECO:0000313" key="11">
    <source>
        <dbReference type="EMBL" id="KHF25729.1"/>
    </source>
</evidence>
<dbReference type="Proteomes" id="UP000030856">
    <property type="component" value="Unassembled WGS sequence"/>
</dbReference>
<feature type="binding site" evidence="8">
    <location>
        <position position="103"/>
    </location>
    <ligand>
        <name>Mg(2+)</name>
        <dbReference type="ChEBI" id="CHEBI:18420"/>
    </ligand>
</feature>
<dbReference type="STRING" id="2340.JV46_12820"/>
<dbReference type="CDD" id="cd02503">
    <property type="entry name" value="MobA"/>
    <property type="match status" value="1"/>
</dbReference>
<comment type="subcellular location">
    <subcellularLocation>
        <location evidence="8">Cytoplasm</location>
    </subcellularLocation>
</comment>
<feature type="binding site" evidence="8">
    <location>
        <position position="103"/>
    </location>
    <ligand>
        <name>GTP</name>
        <dbReference type="ChEBI" id="CHEBI:37565"/>
    </ligand>
</feature>
<dbReference type="InterPro" id="IPR029044">
    <property type="entry name" value="Nucleotide-diphossugar_trans"/>
</dbReference>
<evidence type="ECO:0000313" key="12">
    <source>
        <dbReference type="Proteomes" id="UP000030856"/>
    </source>
</evidence>
<dbReference type="InterPro" id="IPR025877">
    <property type="entry name" value="MobA-like_NTP_Trfase"/>
</dbReference>
<keyword evidence="7 8" id="KW-0501">Molybdenum cofactor biosynthesis</keyword>
<keyword evidence="3 8" id="KW-0479">Metal-binding</keyword>
<dbReference type="OrthoDB" id="9788394at2"/>
<dbReference type="eggNOG" id="COG0746">
    <property type="taxonomic scope" value="Bacteria"/>
</dbReference>
<dbReference type="GO" id="GO:1902758">
    <property type="term" value="P:bis(molybdopterin guanine dinucleotide)molybdenum biosynthetic process"/>
    <property type="evidence" value="ECO:0007669"/>
    <property type="project" value="TreeGrafter"/>
</dbReference>
<dbReference type="HAMAP" id="MF_00316">
    <property type="entry name" value="MobA"/>
    <property type="match status" value="1"/>
</dbReference>
<feature type="binding site" evidence="8">
    <location>
        <position position="55"/>
    </location>
    <ligand>
        <name>GTP</name>
        <dbReference type="ChEBI" id="CHEBI:37565"/>
    </ligand>
</feature>
<proteinExistence type="inferred from homology"/>
<sequence>MQTTEQQQVTALILAGGRGSRMGGQDKGLTPLLGKPMIEFILEQIAPQVDHVVINANRNLDEYQRYGHPVISDSLNDYQGPLAGFAAGLEHSPTELMITLPCDGPTLPHRLVSKLLEALQSDDADIAVAHDGKRLQPVYALMKRSLLPSLHEFLANGDRKIDLWYPKHKMVTADFSEVAKSFNNVNTPEQQAEEEEARLSHQPLNREKESV</sequence>
<accession>A0A0B0HCT8</accession>
<keyword evidence="2 8" id="KW-0808">Transferase</keyword>
<evidence type="ECO:0000256" key="4">
    <source>
        <dbReference type="ARBA" id="ARBA00022741"/>
    </source>
</evidence>
<evidence type="ECO:0000256" key="5">
    <source>
        <dbReference type="ARBA" id="ARBA00022842"/>
    </source>
</evidence>
<dbReference type="GO" id="GO:0061603">
    <property type="term" value="F:molybdenum cofactor guanylyltransferase activity"/>
    <property type="evidence" value="ECO:0007669"/>
    <property type="project" value="UniProtKB-EC"/>
</dbReference>
<dbReference type="PANTHER" id="PTHR19136">
    <property type="entry name" value="MOLYBDENUM COFACTOR GUANYLYLTRANSFERASE"/>
    <property type="match status" value="1"/>
</dbReference>
<comment type="domain">
    <text evidence="8">The N-terminal domain determines nucleotide recognition and specific binding, while the C-terminal domain determines the specific binding to the target protein.</text>
</comment>
<dbReference type="Gene3D" id="3.90.550.10">
    <property type="entry name" value="Spore Coat Polysaccharide Biosynthesis Protein SpsA, Chain A"/>
    <property type="match status" value="1"/>
</dbReference>
<dbReference type="EMBL" id="JRAA01000001">
    <property type="protein sequence ID" value="KHF25729.1"/>
    <property type="molecule type" value="Genomic_DNA"/>
</dbReference>
<keyword evidence="12" id="KW-1185">Reference proteome</keyword>
<protein>
    <recommendedName>
        <fullName evidence="8">Molybdenum cofactor guanylyltransferase</fullName>
        <shortName evidence="8">MoCo guanylyltransferase</shortName>
        <ecNumber evidence="8">2.7.7.77</ecNumber>
    </recommendedName>
    <alternativeName>
        <fullName evidence="8">GTP:molybdopterin guanylyltransferase</fullName>
    </alternativeName>
    <alternativeName>
        <fullName evidence="8">Mo-MPT guanylyltransferase</fullName>
    </alternativeName>
    <alternativeName>
        <fullName evidence="8">Molybdopterin guanylyltransferase</fullName>
    </alternativeName>
    <alternativeName>
        <fullName evidence="8">Molybdopterin-guanine dinucleotide synthase</fullName>
        <shortName evidence="8">MGD synthase</shortName>
    </alternativeName>
</protein>
<feature type="region of interest" description="Disordered" evidence="9">
    <location>
        <begin position="185"/>
        <end position="211"/>
    </location>
</feature>
<comment type="caution">
    <text evidence="11">The sequence shown here is derived from an EMBL/GenBank/DDBJ whole genome shotgun (WGS) entry which is preliminary data.</text>
</comment>
<dbReference type="EC" id="2.7.7.77" evidence="8"/>
<evidence type="ECO:0000256" key="3">
    <source>
        <dbReference type="ARBA" id="ARBA00022723"/>
    </source>
</evidence>
<keyword evidence="5 8" id="KW-0460">Magnesium</keyword>
<organism evidence="11 12">
    <name type="scientific">Solemya velum gill symbiont</name>
    <dbReference type="NCBI Taxonomy" id="2340"/>
    <lineage>
        <taxon>Bacteria</taxon>
        <taxon>Pseudomonadati</taxon>
        <taxon>Pseudomonadota</taxon>
        <taxon>Gammaproteobacteria</taxon>
        <taxon>sulfur-oxidizing symbionts</taxon>
    </lineage>
</organism>
<keyword evidence="4 8" id="KW-0547">Nucleotide-binding</keyword>
<evidence type="ECO:0000256" key="9">
    <source>
        <dbReference type="SAM" id="MobiDB-lite"/>
    </source>
</evidence>
<evidence type="ECO:0000259" key="10">
    <source>
        <dbReference type="Pfam" id="PF12804"/>
    </source>
</evidence>
<evidence type="ECO:0000256" key="2">
    <source>
        <dbReference type="ARBA" id="ARBA00022679"/>
    </source>
</evidence>
<feature type="binding site" evidence="8">
    <location>
        <position position="27"/>
    </location>
    <ligand>
        <name>GTP</name>
        <dbReference type="ChEBI" id="CHEBI:37565"/>
    </ligand>
</feature>
<dbReference type="NCBIfam" id="TIGR02665">
    <property type="entry name" value="molyb_mobA"/>
    <property type="match status" value="1"/>
</dbReference>
<keyword evidence="11" id="KW-0548">Nucleotidyltransferase</keyword>
<evidence type="ECO:0000256" key="7">
    <source>
        <dbReference type="ARBA" id="ARBA00023150"/>
    </source>
</evidence>
<gene>
    <name evidence="8" type="primary">mobA</name>
    <name evidence="11" type="ORF">JV46_12820</name>
</gene>
<comment type="function">
    <text evidence="8">Transfers a GMP moiety from GTP to Mo-molybdopterin (Mo-MPT) cofactor (Moco or molybdenum cofactor) to form Mo-molybdopterin guanine dinucleotide (Mo-MGD) cofactor.</text>
</comment>
<evidence type="ECO:0000256" key="6">
    <source>
        <dbReference type="ARBA" id="ARBA00023134"/>
    </source>
</evidence>
<reference evidence="11 12" key="1">
    <citation type="journal article" date="2014" name="BMC Genomics">
        <title>The genome of the intracellular bacterium of the coastal bivalve, Solemya velum: a blueprint for thriving in and out of symbiosis.</title>
        <authorList>
            <person name="Dmytrenko O."/>
            <person name="Russell S.L."/>
            <person name="Loo W.T."/>
            <person name="Fontanez K.M."/>
            <person name="Liao L."/>
            <person name="Roeselers G."/>
            <person name="Sharma R."/>
            <person name="Stewart F.J."/>
            <person name="Newton I.L."/>
            <person name="Woyke T."/>
            <person name="Wu D."/>
            <person name="Lang J.M."/>
            <person name="Eisen J.A."/>
            <person name="Cavanaugh C.M."/>
        </authorList>
    </citation>
    <scope>NUCLEOTIDE SEQUENCE [LARGE SCALE GENOMIC DNA]</scope>
    <source>
        <strain evidence="11 12">WH</strain>
    </source>
</reference>
<comment type="cofactor">
    <cofactor evidence="8">
        <name>Mg(2+)</name>
        <dbReference type="ChEBI" id="CHEBI:18420"/>
    </cofactor>
</comment>
<comment type="subunit">
    <text evidence="8">Monomer.</text>
</comment>
<dbReference type="AlphaFoldDB" id="A0A0B0HCT8"/>
<comment type="similarity">
    <text evidence="8">Belongs to the MobA family.</text>
</comment>
<keyword evidence="1 8" id="KW-0963">Cytoplasm</keyword>
<feature type="domain" description="MobA-like NTP transferase" evidence="10">
    <location>
        <begin position="11"/>
        <end position="160"/>
    </location>
</feature>
<dbReference type="GO" id="GO:0005737">
    <property type="term" value="C:cytoplasm"/>
    <property type="evidence" value="ECO:0007669"/>
    <property type="project" value="UniProtKB-SubCell"/>
</dbReference>
<dbReference type="PANTHER" id="PTHR19136:SF81">
    <property type="entry name" value="MOLYBDENUM COFACTOR GUANYLYLTRANSFERASE"/>
    <property type="match status" value="1"/>
</dbReference>
<name>A0A0B0HCT8_SOVGS</name>
<dbReference type="GO" id="GO:0046872">
    <property type="term" value="F:metal ion binding"/>
    <property type="evidence" value="ECO:0007669"/>
    <property type="project" value="UniProtKB-KW"/>
</dbReference>
<comment type="catalytic activity">
    <reaction evidence="8">
        <text>Mo-molybdopterin + GTP + H(+) = Mo-molybdopterin guanine dinucleotide + diphosphate</text>
        <dbReference type="Rhea" id="RHEA:34243"/>
        <dbReference type="ChEBI" id="CHEBI:15378"/>
        <dbReference type="ChEBI" id="CHEBI:33019"/>
        <dbReference type="ChEBI" id="CHEBI:37565"/>
        <dbReference type="ChEBI" id="CHEBI:71302"/>
        <dbReference type="ChEBI" id="CHEBI:71310"/>
        <dbReference type="EC" id="2.7.7.77"/>
    </reaction>
</comment>
<feature type="binding site" evidence="8">
    <location>
        <position position="73"/>
    </location>
    <ligand>
        <name>GTP</name>
        <dbReference type="ChEBI" id="CHEBI:37565"/>
    </ligand>
</feature>
<dbReference type="GO" id="GO:0005525">
    <property type="term" value="F:GTP binding"/>
    <property type="evidence" value="ECO:0007669"/>
    <property type="project" value="UniProtKB-UniRule"/>
</dbReference>